<dbReference type="PROSITE" id="PS50977">
    <property type="entry name" value="HTH_TETR_2"/>
    <property type="match status" value="1"/>
</dbReference>
<keyword evidence="3" id="KW-0804">Transcription</keyword>
<evidence type="ECO:0000256" key="1">
    <source>
        <dbReference type="ARBA" id="ARBA00023015"/>
    </source>
</evidence>
<keyword evidence="2 4" id="KW-0238">DNA-binding</keyword>
<evidence type="ECO:0000256" key="2">
    <source>
        <dbReference type="ARBA" id="ARBA00023125"/>
    </source>
</evidence>
<dbReference type="Proteomes" id="UP000647172">
    <property type="component" value="Unassembled WGS sequence"/>
</dbReference>
<dbReference type="PANTHER" id="PTHR30055:SF209">
    <property type="entry name" value="POSSIBLE TRANSCRIPTIONAL REGULATORY PROTEIN (PROBABLY TETR-FAMILY)"/>
    <property type="match status" value="1"/>
</dbReference>
<evidence type="ECO:0000313" key="6">
    <source>
        <dbReference type="EMBL" id="GIE50448.1"/>
    </source>
</evidence>
<dbReference type="Pfam" id="PF00440">
    <property type="entry name" value="TetR_N"/>
    <property type="match status" value="1"/>
</dbReference>
<organism evidence="6 7">
    <name type="scientific">Actinoplanes nipponensis</name>
    <dbReference type="NCBI Taxonomy" id="135950"/>
    <lineage>
        <taxon>Bacteria</taxon>
        <taxon>Bacillati</taxon>
        <taxon>Actinomycetota</taxon>
        <taxon>Actinomycetes</taxon>
        <taxon>Micromonosporales</taxon>
        <taxon>Micromonosporaceae</taxon>
        <taxon>Actinoplanes</taxon>
    </lineage>
</organism>
<dbReference type="SUPFAM" id="SSF48498">
    <property type="entry name" value="Tetracyclin repressor-like, C-terminal domain"/>
    <property type="match status" value="1"/>
</dbReference>
<dbReference type="AlphaFoldDB" id="A0A919MQD9"/>
<evidence type="ECO:0000259" key="5">
    <source>
        <dbReference type="PROSITE" id="PS50977"/>
    </source>
</evidence>
<dbReference type="EMBL" id="BOMQ01000049">
    <property type="protein sequence ID" value="GIE50448.1"/>
    <property type="molecule type" value="Genomic_DNA"/>
</dbReference>
<reference evidence="6" key="1">
    <citation type="submission" date="2021-01" db="EMBL/GenBank/DDBJ databases">
        <title>Whole genome shotgun sequence of Actinoplanes nipponensis NBRC 14063.</title>
        <authorList>
            <person name="Komaki H."/>
            <person name="Tamura T."/>
        </authorList>
    </citation>
    <scope>NUCLEOTIDE SEQUENCE</scope>
    <source>
        <strain evidence="6">NBRC 14063</strain>
    </source>
</reference>
<dbReference type="InterPro" id="IPR001647">
    <property type="entry name" value="HTH_TetR"/>
</dbReference>
<dbReference type="SUPFAM" id="SSF46689">
    <property type="entry name" value="Homeodomain-like"/>
    <property type="match status" value="1"/>
</dbReference>
<evidence type="ECO:0000256" key="4">
    <source>
        <dbReference type="PROSITE-ProRule" id="PRU00335"/>
    </source>
</evidence>
<protein>
    <submittedName>
        <fullName evidence="6">TetR family transcriptional regulator</fullName>
    </submittedName>
</protein>
<proteinExistence type="predicted"/>
<comment type="caution">
    <text evidence="6">The sequence shown here is derived from an EMBL/GenBank/DDBJ whole genome shotgun (WGS) entry which is preliminary data.</text>
</comment>
<dbReference type="Pfam" id="PF13305">
    <property type="entry name" value="TetR_C_33"/>
    <property type="match status" value="1"/>
</dbReference>
<dbReference type="InterPro" id="IPR009057">
    <property type="entry name" value="Homeodomain-like_sf"/>
</dbReference>
<evidence type="ECO:0000313" key="7">
    <source>
        <dbReference type="Proteomes" id="UP000647172"/>
    </source>
</evidence>
<keyword evidence="7" id="KW-1185">Reference proteome</keyword>
<sequence>MEPVPAVNGPDLTARLVDEAARLLLEHGPAGLSLRKLAASVGVSTMPVYTLFGDKQGLLAAMHREGFRRLGAALGAVPRTDDPLADVIALGVAYRRAALASPHLYGLMFGRMAPEFSPAADDRAAADATYQPLVEAVARCQRAGVFTGDEPHRIALHLWAVSHGMVNLELNGQLPDVGAPEEAYLEALGYAGMPFLS</sequence>
<dbReference type="PANTHER" id="PTHR30055">
    <property type="entry name" value="HTH-TYPE TRANSCRIPTIONAL REGULATOR RUTR"/>
    <property type="match status" value="1"/>
</dbReference>
<feature type="DNA-binding region" description="H-T-H motif" evidence="4">
    <location>
        <begin position="33"/>
        <end position="52"/>
    </location>
</feature>
<dbReference type="Gene3D" id="1.10.357.10">
    <property type="entry name" value="Tetracycline Repressor, domain 2"/>
    <property type="match status" value="1"/>
</dbReference>
<dbReference type="GO" id="GO:0000976">
    <property type="term" value="F:transcription cis-regulatory region binding"/>
    <property type="evidence" value="ECO:0007669"/>
    <property type="project" value="TreeGrafter"/>
</dbReference>
<keyword evidence="1" id="KW-0805">Transcription regulation</keyword>
<gene>
    <name evidence="6" type="ORF">Ani05nite_39820</name>
</gene>
<evidence type="ECO:0000256" key="3">
    <source>
        <dbReference type="ARBA" id="ARBA00023163"/>
    </source>
</evidence>
<feature type="domain" description="HTH tetR-type" evidence="5">
    <location>
        <begin position="10"/>
        <end position="70"/>
    </location>
</feature>
<dbReference type="GO" id="GO:0003700">
    <property type="term" value="F:DNA-binding transcription factor activity"/>
    <property type="evidence" value="ECO:0007669"/>
    <property type="project" value="TreeGrafter"/>
</dbReference>
<dbReference type="InterPro" id="IPR036271">
    <property type="entry name" value="Tet_transcr_reg_TetR-rel_C_sf"/>
</dbReference>
<name>A0A919MQD9_9ACTN</name>
<dbReference type="InterPro" id="IPR025996">
    <property type="entry name" value="MT1864/Rv1816-like_C"/>
</dbReference>
<dbReference type="InterPro" id="IPR050109">
    <property type="entry name" value="HTH-type_TetR-like_transc_reg"/>
</dbReference>
<accession>A0A919MQD9</accession>